<dbReference type="AlphaFoldDB" id="A0A2A1K9A7"/>
<dbReference type="GO" id="GO:0003677">
    <property type="term" value="F:DNA binding"/>
    <property type="evidence" value="ECO:0007669"/>
    <property type="project" value="UniProtKB-KW"/>
</dbReference>
<comment type="caution">
    <text evidence="6">The sequence shown here is derived from an EMBL/GenBank/DDBJ whole genome shotgun (WGS) entry which is preliminary data.</text>
</comment>
<dbReference type="PROSITE" id="PS50931">
    <property type="entry name" value="HTH_LYSR"/>
    <property type="match status" value="1"/>
</dbReference>
<evidence type="ECO:0000259" key="5">
    <source>
        <dbReference type="PROSITE" id="PS50931"/>
    </source>
</evidence>
<dbReference type="Proteomes" id="UP000053523">
    <property type="component" value="Unassembled WGS sequence"/>
</dbReference>
<dbReference type="CDD" id="cd08438">
    <property type="entry name" value="PBP2_CidR"/>
    <property type="match status" value="1"/>
</dbReference>
<name>A0A2A1K9A7_STAHA</name>
<evidence type="ECO:0000256" key="1">
    <source>
        <dbReference type="ARBA" id="ARBA00009437"/>
    </source>
</evidence>
<dbReference type="RefSeq" id="WP_016931243.1">
    <property type="nucleotide sequence ID" value="NZ_CAJCFW010000029.1"/>
</dbReference>
<evidence type="ECO:0000313" key="6">
    <source>
        <dbReference type="EMBL" id="PNN20296.1"/>
    </source>
</evidence>
<dbReference type="InterPro" id="IPR050950">
    <property type="entry name" value="HTH-type_LysR_regulators"/>
</dbReference>
<evidence type="ECO:0000313" key="7">
    <source>
        <dbReference type="Proteomes" id="UP000053523"/>
    </source>
</evidence>
<dbReference type="SUPFAM" id="SSF46785">
    <property type="entry name" value="Winged helix' DNA-binding domain"/>
    <property type="match status" value="1"/>
</dbReference>
<dbReference type="EMBL" id="LORN02000015">
    <property type="protein sequence ID" value="PNN20296.1"/>
    <property type="molecule type" value="Genomic_DNA"/>
</dbReference>
<sequence>MDIKHMKYFMEVVNQGGMTNASKSLYIAQPTISKAIKDIENELKMTLFDRQKRYLVLTDAGKIFYKKCEEIITLYDNIPFEINGLLGLETGHINIGMSAVMDMQQFIYILGEFHKLYPNVTYNLNESGGKSIETRLINDQIDIGITTIPIDENVFDYLPLYSEDLRLVVSKEHDLASRDSVTMAELKNEDFILFNEDFYLNDKIIAAAKNAGFLPNTVSNVSQWNFIEYLLLARLGVSILPEHIANMLKDNIRSIKIEDTGMSWELGAIWKKDKLLSHATSKWIEFMSKRLKYD</sequence>
<dbReference type="FunFam" id="1.10.10.10:FF:000001">
    <property type="entry name" value="LysR family transcriptional regulator"/>
    <property type="match status" value="1"/>
</dbReference>
<dbReference type="PRINTS" id="PR00039">
    <property type="entry name" value="HTHLYSR"/>
</dbReference>
<dbReference type="SUPFAM" id="SSF53850">
    <property type="entry name" value="Periplasmic binding protein-like II"/>
    <property type="match status" value="1"/>
</dbReference>
<keyword evidence="4" id="KW-0804">Transcription</keyword>
<comment type="similarity">
    <text evidence="1">Belongs to the LysR transcriptional regulatory family.</text>
</comment>
<feature type="domain" description="HTH lysR-type" evidence="5">
    <location>
        <begin position="1"/>
        <end position="58"/>
    </location>
</feature>
<dbReference type="InterPro" id="IPR005119">
    <property type="entry name" value="LysR_subst-bd"/>
</dbReference>
<dbReference type="Pfam" id="PF03466">
    <property type="entry name" value="LysR_substrate"/>
    <property type="match status" value="1"/>
</dbReference>
<dbReference type="GO" id="GO:0003700">
    <property type="term" value="F:DNA-binding transcription factor activity"/>
    <property type="evidence" value="ECO:0007669"/>
    <property type="project" value="InterPro"/>
</dbReference>
<proteinExistence type="inferred from homology"/>
<evidence type="ECO:0000256" key="2">
    <source>
        <dbReference type="ARBA" id="ARBA00023015"/>
    </source>
</evidence>
<protein>
    <submittedName>
        <fullName evidence="6">LysR family transcriptional regulator</fullName>
    </submittedName>
</protein>
<dbReference type="Gene3D" id="1.10.10.10">
    <property type="entry name" value="Winged helix-like DNA-binding domain superfamily/Winged helix DNA-binding domain"/>
    <property type="match status" value="1"/>
</dbReference>
<dbReference type="PANTHER" id="PTHR30419">
    <property type="entry name" value="HTH-TYPE TRANSCRIPTIONAL REGULATOR YBHD"/>
    <property type="match status" value="1"/>
</dbReference>
<dbReference type="GO" id="GO:0005829">
    <property type="term" value="C:cytosol"/>
    <property type="evidence" value="ECO:0007669"/>
    <property type="project" value="TreeGrafter"/>
</dbReference>
<dbReference type="STRING" id="1283.ShL2_00412"/>
<dbReference type="Gene3D" id="3.40.190.290">
    <property type="match status" value="1"/>
</dbReference>
<evidence type="ECO:0000256" key="3">
    <source>
        <dbReference type="ARBA" id="ARBA00023125"/>
    </source>
</evidence>
<dbReference type="Pfam" id="PF00126">
    <property type="entry name" value="HTH_1"/>
    <property type="match status" value="1"/>
</dbReference>
<gene>
    <name evidence="6" type="ORF">AL503_005670</name>
</gene>
<dbReference type="InterPro" id="IPR036390">
    <property type="entry name" value="WH_DNA-bd_sf"/>
</dbReference>
<dbReference type="InterPro" id="IPR000847">
    <property type="entry name" value="LysR_HTH_N"/>
</dbReference>
<keyword evidence="3" id="KW-0238">DNA-binding</keyword>
<organism evidence="6 7">
    <name type="scientific">Staphylococcus haemolyticus</name>
    <dbReference type="NCBI Taxonomy" id="1283"/>
    <lineage>
        <taxon>Bacteria</taxon>
        <taxon>Bacillati</taxon>
        <taxon>Bacillota</taxon>
        <taxon>Bacilli</taxon>
        <taxon>Bacillales</taxon>
        <taxon>Staphylococcaceae</taxon>
        <taxon>Staphylococcus</taxon>
    </lineage>
</organism>
<evidence type="ECO:0000256" key="4">
    <source>
        <dbReference type="ARBA" id="ARBA00023163"/>
    </source>
</evidence>
<keyword evidence="2" id="KW-0805">Transcription regulation</keyword>
<dbReference type="InterPro" id="IPR036388">
    <property type="entry name" value="WH-like_DNA-bd_sf"/>
</dbReference>
<dbReference type="PANTHER" id="PTHR30419:SF8">
    <property type="entry name" value="NITROGEN ASSIMILATION TRANSCRIPTIONAL ACTIVATOR-RELATED"/>
    <property type="match status" value="1"/>
</dbReference>
<accession>A0A2A1K9A7</accession>
<reference evidence="6 7" key="1">
    <citation type="submission" date="2017-12" db="EMBL/GenBank/DDBJ databases">
        <title>FDA dAtabase for Regulatory Grade micrObial Sequences (FDA-ARGOS): Supporting development and validation of Infectious Disease Dx tests.</title>
        <authorList>
            <person name="Hoffmann M."/>
            <person name="Allard M."/>
            <person name="Evans P."/>
            <person name="Brown E."/>
            <person name="Tallon L."/>
            <person name="Sadzewicz L."/>
            <person name="Sengamalay N."/>
            <person name="Ott S."/>
            <person name="Godinez A."/>
            <person name="Nagaraj S."/>
            <person name="Vavikolanu K."/>
            <person name="Aluvathingal J."/>
            <person name="Nadendla S."/>
            <person name="Sichtig H."/>
        </authorList>
    </citation>
    <scope>NUCLEOTIDE SEQUENCE [LARGE SCALE GENOMIC DNA]</scope>
    <source>
        <strain evidence="6 7">FDAARGOS_148</strain>
    </source>
</reference>
<dbReference type="NCBIfam" id="NF047520">
    <property type="entry name" value="trans_act_CidR"/>
    <property type="match status" value="1"/>
</dbReference>